<protein>
    <recommendedName>
        <fullName evidence="5">ABC transporter domain-containing protein</fullName>
    </recommendedName>
</protein>
<organism evidence="6 7">
    <name type="scientific">Bacillus mycoides</name>
    <dbReference type="NCBI Taxonomy" id="1405"/>
    <lineage>
        <taxon>Bacteria</taxon>
        <taxon>Bacillati</taxon>
        <taxon>Bacillota</taxon>
        <taxon>Bacilli</taxon>
        <taxon>Bacillales</taxon>
        <taxon>Bacillaceae</taxon>
        <taxon>Bacillus</taxon>
        <taxon>Bacillus cereus group</taxon>
    </lineage>
</organism>
<dbReference type="SUPFAM" id="SSF52540">
    <property type="entry name" value="P-loop containing nucleoside triphosphate hydrolases"/>
    <property type="match status" value="1"/>
</dbReference>
<dbReference type="InterPro" id="IPR003593">
    <property type="entry name" value="AAA+_ATPase"/>
</dbReference>
<name>A0A654ALC7_BACMY</name>
<dbReference type="GO" id="GO:0005886">
    <property type="term" value="C:plasma membrane"/>
    <property type="evidence" value="ECO:0007669"/>
    <property type="project" value="TreeGrafter"/>
</dbReference>
<evidence type="ECO:0000259" key="5">
    <source>
        <dbReference type="PROSITE" id="PS50893"/>
    </source>
</evidence>
<dbReference type="InterPro" id="IPR027417">
    <property type="entry name" value="P-loop_NTPase"/>
</dbReference>
<proteinExistence type="inferred from homology"/>
<evidence type="ECO:0000256" key="4">
    <source>
        <dbReference type="ARBA" id="ARBA00022840"/>
    </source>
</evidence>
<evidence type="ECO:0000313" key="6">
    <source>
        <dbReference type="EMBL" id="VXC68102.1"/>
    </source>
</evidence>
<dbReference type="FunFam" id="3.40.50.300:FF:000032">
    <property type="entry name" value="Export ABC transporter ATP-binding protein"/>
    <property type="match status" value="1"/>
</dbReference>
<reference evidence="6 7" key="1">
    <citation type="submission" date="2019-10" db="EMBL/GenBank/DDBJ databases">
        <authorList>
            <person name="Karimi E."/>
        </authorList>
    </citation>
    <scope>NUCLEOTIDE SEQUENCE [LARGE SCALE GENOMIC DNA]</scope>
    <source>
        <strain evidence="6">Bacillus sp. 71</strain>
    </source>
</reference>
<evidence type="ECO:0000256" key="3">
    <source>
        <dbReference type="ARBA" id="ARBA00022741"/>
    </source>
</evidence>
<dbReference type="PANTHER" id="PTHR24220">
    <property type="entry name" value="IMPORT ATP-BINDING PROTEIN"/>
    <property type="match status" value="1"/>
</dbReference>
<dbReference type="PROSITE" id="PS50893">
    <property type="entry name" value="ABC_TRANSPORTER_2"/>
    <property type="match status" value="1"/>
</dbReference>
<dbReference type="GO" id="GO:0005524">
    <property type="term" value="F:ATP binding"/>
    <property type="evidence" value="ECO:0007669"/>
    <property type="project" value="UniProtKB-KW"/>
</dbReference>
<keyword evidence="2" id="KW-0813">Transport</keyword>
<sequence length="256" mass="28827">MCNLKKNLEVKQLNKEYAMDGNKTYHMLKNINLEIYEGEFISVMGPSGSGKSTLLYNISGMDQMSSGSVKVDSKEITCMKEEVLAKLRLSEMGFIFQQSNLLRNLNLFDNIVLPAYLAKFESRKIINKRALELMKKMGISQIATNNITEASGGELQRVSICRALINKPNIIFADEPTGALNLKATEEVMDILAHINRTGTTILLVTHDVKVAAKTERVLFMVDGEIVSEIQMGKYRNDDLKVREEQLLKWLTVLGF</sequence>
<keyword evidence="4" id="KW-0067">ATP-binding</keyword>
<dbReference type="EMBL" id="CABWMC010000030">
    <property type="protein sequence ID" value="VXC68102.1"/>
    <property type="molecule type" value="Genomic_DNA"/>
</dbReference>
<dbReference type="InterPro" id="IPR017911">
    <property type="entry name" value="MacB-like_ATP-bd"/>
</dbReference>
<dbReference type="AlphaFoldDB" id="A0A654ALC7"/>
<dbReference type="PANTHER" id="PTHR24220:SF86">
    <property type="entry name" value="ABC TRANSPORTER ABCH.1"/>
    <property type="match status" value="1"/>
</dbReference>
<dbReference type="Gene3D" id="3.40.50.300">
    <property type="entry name" value="P-loop containing nucleotide triphosphate hydrolases"/>
    <property type="match status" value="1"/>
</dbReference>
<evidence type="ECO:0000256" key="1">
    <source>
        <dbReference type="ARBA" id="ARBA00005417"/>
    </source>
</evidence>
<dbReference type="InterPro" id="IPR015854">
    <property type="entry name" value="ABC_transpr_LolD-like"/>
</dbReference>
<dbReference type="Pfam" id="PF00005">
    <property type="entry name" value="ABC_tran"/>
    <property type="match status" value="1"/>
</dbReference>
<dbReference type="GO" id="GO:0098796">
    <property type="term" value="C:membrane protein complex"/>
    <property type="evidence" value="ECO:0007669"/>
    <property type="project" value="UniProtKB-ARBA"/>
</dbReference>
<accession>A0A654ALC7</accession>
<dbReference type="InterPro" id="IPR003439">
    <property type="entry name" value="ABC_transporter-like_ATP-bd"/>
</dbReference>
<evidence type="ECO:0000313" key="7">
    <source>
        <dbReference type="Proteomes" id="UP000437562"/>
    </source>
</evidence>
<dbReference type="SMART" id="SM00382">
    <property type="entry name" value="AAA"/>
    <property type="match status" value="1"/>
</dbReference>
<comment type="similarity">
    <text evidence="1">Belongs to the ABC transporter superfamily.</text>
</comment>
<keyword evidence="3" id="KW-0547">Nucleotide-binding</keyword>
<dbReference type="CDD" id="cd03255">
    <property type="entry name" value="ABC_MJ0796_LolCDE_FtsE"/>
    <property type="match status" value="1"/>
</dbReference>
<feature type="domain" description="ABC transporter" evidence="5">
    <location>
        <begin position="8"/>
        <end position="248"/>
    </location>
</feature>
<gene>
    <name evidence="6" type="ORF">BACI71_50033</name>
</gene>
<dbReference type="Proteomes" id="UP000437562">
    <property type="component" value="Unassembled WGS sequence"/>
</dbReference>
<dbReference type="GO" id="GO:0022857">
    <property type="term" value="F:transmembrane transporter activity"/>
    <property type="evidence" value="ECO:0007669"/>
    <property type="project" value="TreeGrafter"/>
</dbReference>
<evidence type="ECO:0000256" key="2">
    <source>
        <dbReference type="ARBA" id="ARBA00022448"/>
    </source>
</evidence>
<dbReference type="GO" id="GO:0016887">
    <property type="term" value="F:ATP hydrolysis activity"/>
    <property type="evidence" value="ECO:0007669"/>
    <property type="project" value="InterPro"/>
</dbReference>